<dbReference type="AlphaFoldDB" id="A0A7V0Z486"/>
<evidence type="ECO:0000256" key="4">
    <source>
        <dbReference type="ARBA" id="ARBA00023125"/>
    </source>
</evidence>
<dbReference type="PANTHER" id="PTHR48111:SF1">
    <property type="entry name" value="TWO-COMPONENT RESPONSE REGULATOR ORR33"/>
    <property type="match status" value="1"/>
</dbReference>
<protein>
    <submittedName>
        <fullName evidence="8">Response regulator</fullName>
    </submittedName>
</protein>
<dbReference type="SUPFAM" id="SSF52172">
    <property type="entry name" value="CheY-like"/>
    <property type="match status" value="1"/>
</dbReference>
<evidence type="ECO:0000256" key="3">
    <source>
        <dbReference type="ARBA" id="ARBA00023015"/>
    </source>
</evidence>
<dbReference type="EMBL" id="DSKY01000007">
    <property type="protein sequence ID" value="HDY58356.1"/>
    <property type="molecule type" value="Genomic_DNA"/>
</dbReference>
<evidence type="ECO:0000259" key="7">
    <source>
        <dbReference type="PROSITE" id="PS50110"/>
    </source>
</evidence>
<dbReference type="GO" id="GO:0032993">
    <property type="term" value="C:protein-DNA complex"/>
    <property type="evidence" value="ECO:0007669"/>
    <property type="project" value="TreeGrafter"/>
</dbReference>
<dbReference type="PROSITE" id="PS50110">
    <property type="entry name" value="RESPONSE_REGULATORY"/>
    <property type="match status" value="1"/>
</dbReference>
<feature type="modified residue" description="4-aspartylphosphate" evidence="6">
    <location>
        <position position="50"/>
    </location>
</feature>
<dbReference type="GO" id="GO:0005829">
    <property type="term" value="C:cytosol"/>
    <property type="evidence" value="ECO:0007669"/>
    <property type="project" value="TreeGrafter"/>
</dbReference>
<dbReference type="PANTHER" id="PTHR48111">
    <property type="entry name" value="REGULATOR OF RPOS"/>
    <property type="match status" value="1"/>
</dbReference>
<dbReference type="GO" id="GO:0006355">
    <property type="term" value="P:regulation of DNA-templated transcription"/>
    <property type="evidence" value="ECO:0007669"/>
    <property type="project" value="TreeGrafter"/>
</dbReference>
<dbReference type="InterPro" id="IPR039420">
    <property type="entry name" value="WalR-like"/>
</dbReference>
<evidence type="ECO:0000313" key="8">
    <source>
        <dbReference type="EMBL" id="HDY58356.1"/>
    </source>
</evidence>
<keyword evidence="5" id="KW-0804">Transcription</keyword>
<keyword evidence="1 6" id="KW-0597">Phosphoprotein</keyword>
<dbReference type="Pfam" id="PF00072">
    <property type="entry name" value="Response_reg"/>
    <property type="match status" value="1"/>
</dbReference>
<evidence type="ECO:0000256" key="6">
    <source>
        <dbReference type="PROSITE-ProRule" id="PRU00169"/>
    </source>
</evidence>
<dbReference type="InterPro" id="IPR011006">
    <property type="entry name" value="CheY-like_superfamily"/>
</dbReference>
<dbReference type="InterPro" id="IPR001789">
    <property type="entry name" value="Sig_transdc_resp-reg_receiver"/>
</dbReference>
<dbReference type="GO" id="GO:0000976">
    <property type="term" value="F:transcription cis-regulatory region binding"/>
    <property type="evidence" value="ECO:0007669"/>
    <property type="project" value="TreeGrafter"/>
</dbReference>
<proteinExistence type="predicted"/>
<dbReference type="Gene3D" id="3.40.50.2300">
    <property type="match status" value="1"/>
</dbReference>
<sequence length="107" mass="12065">MPKILIADDEQSVLDGLSLVLKDDQILTGQSKEEVLKILKEYDIDLLLSDLYFPSLDDGLYLIKEAKNISPETYIVVLTGYESIETAVQAIKSGADDYLTKKFHQRN</sequence>
<reference evidence="8" key="1">
    <citation type="journal article" date="2020" name="mSystems">
        <title>Genome- and Community-Level Interaction Insights into Carbon Utilization and Element Cycling Functions of Hydrothermarchaeota in Hydrothermal Sediment.</title>
        <authorList>
            <person name="Zhou Z."/>
            <person name="Liu Y."/>
            <person name="Xu W."/>
            <person name="Pan J."/>
            <person name="Luo Z.H."/>
            <person name="Li M."/>
        </authorList>
    </citation>
    <scope>NUCLEOTIDE SEQUENCE [LARGE SCALE GENOMIC DNA]</scope>
    <source>
        <strain evidence="8">SpSt-258</strain>
    </source>
</reference>
<organism evidence="8">
    <name type="scientific">candidate division WOR-3 bacterium</name>
    <dbReference type="NCBI Taxonomy" id="2052148"/>
    <lineage>
        <taxon>Bacteria</taxon>
        <taxon>Bacteria division WOR-3</taxon>
    </lineage>
</organism>
<keyword evidence="3" id="KW-0805">Transcription regulation</keyword>
<dbReference type="SMART" id="SM00448">
    <property type="entry name" value="REC"/>
    <property type="match status" value="1"/>
</dbReference>
<name>A0A7V0Z486_UNCW3</name>
<dbReference type="GO" id="GO:0000156">
    <property type="term" value="F:phosphorelay response regulator activity"/>
    <property type="evidence" value="ECO:0007669"/>
    <property type="project" value="TreeGrafter"/>
</dbReference>
<evidence type="ECO:0000256" key="1">
    <source>
        <dbReference type="ARBA" id="ARBA00022553"/>
    </source>
</evidence>
<comment type="caution">
    <text evidence="8">The sequence shown here is derived from an EMBL/GenBank/DDBJ whole genome shotgun (WGS) entry which is preliminary data.</text>
</comment>
<gene>
    <name evidence="8" type="ORF">ENP86_02210</name>
</gene>
<evidence type="ECO:0000256" key="2">
    <source>
        <dbReference type="ARBA" id="ARBA00023012"/>
    </source>
</evidence>
<evidence type="ECO:0000256" key="5">
    <source>
        <dbReference type="ARBA" id="ARBA00023163"/>
    </source>
</evidence>
<accession>A0A7V0Z486</accession>
<keyword evidence="2" id="KW-0902">Two-component regulatory system</keyword>
<keyword evidence="4" id="KW-0238">DNA-binding</keyword>
<feature type="domain" description="Response regulatory" evidence="7">
    <location>
        <begin position="3"/>
        <end position="107"/>
    </location>
</feature>